<dbReference type="Proteomes" id="UP001319883">
    <property type="component" value="Unassembled WGS sequence"/>
</dbReference>
<protein>
    <submittedName>
        <fullName evidence="1">Uncharacterized protein</fullName>
    </submittedName>
</protein>
<evidence type="ECO:0000313" key="1">
    <source>
        <dbReference type="EMBL" id="MBZ9567682.1"/>
    </source>
</evidence>
<proteinExistence type="predicted"/>
<sequence>MITFPPCHGDSGIHTVYQIVVDGEVRGVIYHSPLDHYVVRLDDHRDAQGDARLTVNESGPLIGGMLPGSLPGFTTLDDAMACVLALFDDAPQGDPRIPARADSCVASHVPSASASVVIPIPFPTSTGAAFYSQALTRPLLDAQRDSHTPHHEEHPMTTGKKQPVRVFLAQGDHSRFLVQAGTHRLTPSALGELLMQDGLSRLERGDLTALGLGADSATPRPDSGL</sequence>
<organism evidence="1 2">
    <name type="scientific">Modicisalibacter tunisiensis</name>
    <dbReference type="NCBI Taxonomy" id="390637"/>
    <lineage>
        <taxon>Bacteria</taxon>
        <taxon>Pseudomonadati</taxon>
        <taxon>Pseudomonadota</taxon>
        <taxon>Gammaproteobacteria</taxon>
        <taxon>Oceanospirillales</taxon>
        <taxon>Halomonadaceae</taxon>
        <taxon>Modicisalibacter</taxon>
    </lineage>
</organism>
<accession>A0ABS7X115</accession>
<gene>
    <name evidence="1" type="ORF">KGQ91_08300</name>
</gene>
<reference evidence="1 2" key="1">
    <citation type="submission" date="2021-05" db="EMBL/GenBank/DDBJ databases">
        <title>Petroleum and Energy Research Collection (APPE): ex situ preservation of microbial diversity associated with the oil industry and exploitation of its biotechnological potential.</title>
        <authorList>
            <person name="Paixao C.T.M."/>
            <person name="Gomes M.B."/>
            <person name="Oliveira V.M."/>
        </authorList>
    </citation>
    <scope>NUCLEOTIDE SEQUENCE [LARGE SCALE GENOMIC DNA]</scope>
    <source>
        <strain evidence="1 2">LIT2</strain>
    </source>
</reference>
<comment type="caution">
    <text evidence="1">The sequence shown here is derived from an EMBL/GenBank/DDBJ whole genome shotgun (WGS) entry which is preliminary data.</text>
</comment>
<dbReference type="RefSeq" id="WP_224415519.1">
    <property type="nucleotide sequence ID" value="NZ_JAGXFC010000001.1"/>
</dbReference>
<name>A0ABS7X115_9GAMM</name>
<keyword evidence="2" id="KW-1185">Reference proteome</keyword>
<dbReference type="EMBL" id="JAGXFD010000001">
    <property type="protein sequence ID" value="MBZ9567682.1"/>
    <property type="molecule type" value="Genomic_DNA"/>
</dbReference>
<evidence type="ECO:0000313" key="2">
    <source>
        <dbReference type="Proteomes" id="UP001319883"/>
    </source>
</evidence>